<organism evidence="3">
    <name type="scientific">Heligmosomoides polygyrus</name>
    <name type="common">Parasitic roundworm</name>
    <dbReference type="NCBI Taxonomy" id="6339"/>
    <lineage>
        <taxon>Eukaryota</taxon>
        <taxon>Metazoa</taxon>
        <taxon>Ecdysozoa</taxon>
        <taxon>Nematoda</taxon>
        <taxon>Chromadorea</taxon>
        <taxon>Rhabditida</taxon>
        <taxon>Rhabditina</taxon>
        <taxon>Rhabditomorpha</taxon>
        <taxon>Strongyloidea</taxon>
        <taxon>Heligmosomidae</taxon>
        <taxon>Heligmosomoides</taxon>
    </lineage>
</organism>
<feature type="region of interest" description="Disordered" evidence="1">
    <location>
        <begin position="213"/>
        <end position="232"/>
    </location>
</feature>
<accession>A0A3P7WUR9</accession>
<name>A0A3P7WUR9_HELPZ</name>
<keyword evidence="2" id="KW-0472">Membrane</keyword>
<protein>
    <submittedName>
        <fullName evidence="5">G_PROTEIN_RECEP_F1_2 domain-containing protein</fullName>
    </submittedName>
</protein>
<feature type="compositionally biased region" description="Basic and acidic residues" evidence="1">
    <location>
        <begin position="223"/>
        <end position="232"/>
    </location>
</feature>
<reference evidence="5" key="2">
    <citation type="submission" date="2019-09" db="UniProtKB">
        <authorList>
            <consortium name="WormBaseParasite"/>
        </authorList>
    </citation>
    <scope>IDENTIFICATION</scope>
</reference>
<keyword evidence="2" id="KW-0812">Transmembrane</keyword>
<evidence type="ECO:0000256" key="2">
    <source>
        <dbReference type="SAM" id="Phobius"/>
    </source>
</evidence>
<feature type="transmembrane region" description="Helical" evidence="2">
    <location>
        <begin position="175"/>
        <end position="194"/>
    </location>
</feature>
<dbReference type="EMBL" id="UZAH01025496">
    <property type="protein sequence ID" value="VDO65041.1"/>
    <property type="molecule type" value="Genomic_DNA"/>
</dbReference>
<evidence type="ECO:0000256" key="1">
    <source>
        <dbReference type="SAM" id="MobiDB-lite"/>
    </source>
</evidence>
<reference evidence="3 4" key="1">
    <citation type="submission" date="2018-11" db="EMBL/GenBank/DDBJ databases">
        <authorList>
            <consortium name="Pathogen Informatics"/>
        </authorList>
    </citation>
    <scope>NUCLEOTIDE SEQUENCE [LARGE SCALE GENOMIC DNA]</scope>
</reference>
<dbReference type="OrthoDB" id="5910042at2759"/>
<sequence>MGILAIESFNAYETARLTQTNNWRVDYFGRRCWTLSPGLRYGSAAVMMTSGVLMAFVIKYDEVASKWSCLGKFTKTAIDMWFPLTLYHIIAALAATGFSRYGLFARRYVPQYQQELEEYLKNEPPHRKDEIEKANLTMLCHRNLSFTANQPWALFGAWLFLAMASDTVSDPLPNFLAVAFALIYCLLDVGQFVVTTPTQADVAWNEIPPSLARTDTGPGVDVDQERGPGKGYIPERIREQMKEQWSRAYRELRKKHRRKTKAQIIDMEMLMAEVDEIRRNLRLLNFPTSRDNIVDEDENNAKERERLFTIPKCVVPVIDEYGYTSLQAVLPTPLELIDPKTETSARLLIRERTRQGDHGMAQGNDYSSIVLKVFVKQENDFVSASLRDGIRHGGPERRLPAALERPEILAVEQPALCLT</sequence>
<dbReference type="AlphaFoldDB" id="A0A3P7WUR9"/>
<gene>
    <name evidence="3" type="ORF">HPBE_LOCUS5566</name>
</gene>
<feature type="transmembrane region" description="Helical" evidence="2">
    <location>
        <begin position="152"/>
        <end position="169"/>
    </location>
</feature>
<evidence type="ECO:0000313" key="5">
    <source>
        <dbReference type="WBParaSite" id="HPBE_0000556501-mRNA-1"/>
    </source>
</evidence>
<evidence type="ECO:0000313" key="4">
    <source>
        <dbReference type="Proteomes" id="UP000050761"/>
    </source>
</evidence>
<feature type="transmembrane region" description="Helical" evidence="2">
    <location>
        <begin position="39"/>
        <end position="60"/>
    </location>
</feature>
<dbReference type="Proteomes" id="UP000050761">
    <property type="component" value="Unassembled WGS sequence"/>
</dbReference>
<keyword evidence="2" id="KW-1133">Transmembrane helix</keyword>
<dbReference type="WBParaSite" id="HPBE_0000556501-mRNA-1">
    <property type="protein sequence ID" value="HPBE_0000556501-mRNA-1"/>
    <property type="gene ID" value="HPBE_0000556501"/>
</dbReference>
<feature type="transmembrane region" description="Helical" evidence="2">
    <location>
        <begin position="80"/>
        <end position="98"/>
    </location>
</feature>
<keyword evidence="4" id="KW-1185">Reference proteome</keyword>
<evidence type="ECO:0000313" key="3">
    <source>
        <dbReference type="EMBL" id="VDO65041.1"/>
    </source>
</evidence>
<proteinExistence type="predicted"/>